<feature type="region of interest" description="Disordered" evidence="1">
    <location>
        <begin position="359"/>
        <end position="398"/>
    </location>
</feature>
<feature type="compositionally biased region" description="Basic and acidic residues" evidence="1">
    <location>
        <begin position="378"/>
        <end position="392"/>
    </location>
</feature>
<reference evidence="3 4" key="1">
    <citation type="journal article" date="2017" name="Elife">
        <title>Extensive horizontal gene transfer in cheese-associated bacteria.</title>
        <authorList>
            <person name="Bonham K.S."/>
            <person name="Wolfe B.E."/>
            <person name="Dutton R.J."/>
        </authorList>
    </citation>
    <scope>NUCLEOTIDE SEQUENCE [LARGE SCALE GENOMIC DNA]</scope>
    <source>
        <strain evidence="3 4">JB182</strain>
    </source>
</reference>
<keyword evidence="2" id="KW-0472">Membrane</keyword>
<feature type="transmembrane region" description="Helical" evidence="2">
    <location>
        <begin position="70"/>
        <end position="92"/>
    </location>
</feature>
<gene>
    <name evidence="3" type="ORF">CIK84_10235</name>
</gene>
<protein>
    <recommendedName>
        <fullName evidence="5">Pentapeptide repeat-containing protein</fullName>
    </recommendedName>
</protein>
<dbReference type="Gene3D" id="2.160.20.80">
    <property type="entry name" value="E3 ubiquitin-protein ligase SopA"/>
    <property type="match status" value="1"/>
</dbReference>
<dbReference type="Proteomes" id="UP000235739">
    <property type="component" value="Unassembled WGS sequence"/>
</dbReference>
<organism evidence="3 4">
    <name type="scientific">Glutamicibacter arilaitensis</name>
    <dbReference type="NCBI Taxonomy" id="256701"/>
    <lineage>
        <taxon>Bacteria</taxon>
        <taxon>Bacillati</taxon>
        <taxon>Actinomycetota</taxon>
        <taxon>Actinomycetes</taxon>
        <taxon>Micrococcales</taxon>
        <taxon>Micrococcaceae</taxon>
        <taxon>Glutamicibacter</taxon>
    </lineage>
</organism>
<comment type="caution">
    <text evidence="3">The sequence shown here is derived from an EMBL/GenBank/DDBJ whole genome shotgun (WGS) entry which is preliminary data.</text>
</comment>
<keyword evidence="2" id="KW-1133">Transmembrane helix</keyword>
<keyword evidence="2" id="KW-0812">Transmembrane</keyword>
<dbReference type="RefSeq" id="WP_146040968.1">
    <property type="nucleotide sequence ID" value="NZ_PNQX01000001.1"/>
</dbReference>
<evidence type="ECO:0000313" key="3">
    <source>
        <dbReference type="EMBL" id="PMQ21869.1"/>
    </source>
</evidence>
<evidence type="ECO:0000256" key="1">
    <source>
        <dbReference type="SAM" id="MobiDB-lite"/>
    </source>
</evidence>
<accession>A0A2N7S6V4</accession>
<evidence type="ECO:0008006" key="5">
    <source>
        <dbReference type="Google" id="ProtNLM"/>
    </source>
</evidence>
<dbReference type="AlphaFoldDB" id="A0A2N7S6V4"/>
<name>A0A2N7S6V4_9MICC</name>
<dbReference type="EMBL" id="PNQX01000001">
    <property type="protein sequence ID" value="PMQ21869.1"/>
    <property type="molecule type" value="Genomic_DNA"/>
</dbReference>
<proteinExistence type="predicted"/>
<feature type="transmembrane region" description="Helical" evidence="2">
    <location>
        <begin position="36"/>
        <end position="58"/>
    </location>
</feature>
<evidence type="ECO:0000313" key="4">
    <source>
        <dbReference type="Proteomes" id="UP000235739"/>
    </source>
</evidence>
<sequence length="398" mass="44462">MSLVVSDVLMPRVYDVLSLVVSDVVSSCVNKLPSDYILWAIVVGLVVTGAYLVIYYWVLMPKVEAVADSTILSMALTIAAGTGGLVLLVVNYRKQHDLEESRFVERFGAATAQLGHEDVAIRLAGVYALVGVAERTRYRGQIQQCIDVLCGYLRLPYEPNTAEPHQTSKVIKRPGKDAANFAREEHYKYRQNDAVVRQTIVTVIAEHLQRKARYKWSSFAFNFTGVYFEDATFDRAVFSGEQVSFERATFGGAKAWFNGATFSGERTSFLGATFSGERTWFDGATFSGERTWFDDVTFGAALTWFKGTTFSGERTSFCGATFESELAWFVEATFNGDKTSFKGVTFVGKEVDFRNPRQWNPAPHFDWDNPDSGVLKPDNVRPEEWPPTEKCDPVSGDS</sequence>
<evidence type="ECO:0000256" key="2">
    <source>
        <dbReference type="SAM" id="Phobius"/>
    </source>
</evidence>